<sequence length="149" mass="15987">MAGELRVGARWQHGMRFAITTGSGHSISVDAATTDGGENGGARPMELLIAGLAGCAGMDIISILRKMRQDVTSYEVQISSERREELPKIFTTINVQHLITGRAIKPSAVERALELTEELYCGASAVLSKSGAEVTHTYQIIESELSSPL</sequence>
<comment type="caution">
    <text evidence="1">The sequence shown here is derived from an EMBL/GenBank/DDBJ whole genome shotgun (WGS) entry which is preliminary data.</text>
</comment>
<protein>
    <submittedName>
        <fullName evidence="1">Peroxiredoxin</fullName>
    </submittedName>
</protein>
<evidence type="ECO:0000313" key="1">
    <source>
        <dbReference type="EMBL" id="GCE16193.1"/>
    </source>
</evidence>
<proteinExistence type="predicted"/>
<dbReference type="PANTHER" id="PTHR34352">
    <property type="entry name" value="PROTEIN YHFA"/>
    <property type="match status" value="1"/>
</dbReference>
<dbReference type="OrthoDB" id="9804010at2"/>
<organism evidence="1 2">
    <name type="scientific">Tengunoibacter tsumagoiensis</name>
    <dbReference type="NCBI Taxonomy" id="2014871"/>
    <lineage>
        <taxon>Bacteria</taxon>
        <taxon>Bacillati</taxon>
        <taxon>Chloroflexota</taxon>
        <taxon>Ktedonobacteria</taxon>
        <taxon>Ktedonobacterales</taxon>
        <taxon>Dictyobacteraceae</taxon>
        <taxon>Tengunoibacter</taxon>
    </lineage>
</organism>
<dbReference type="EMBL" id="BIFR01000002">
    <property type="protein sequence ID" value="GCE16193.1"/>
    <property type="molecule type" value="Genomic_DNA"/>
</dbReference>
<dbReference type="AlphaFoldDB" id="A0A402AAJ7"/>
<name>A0A402AAJ7_9CHLR</name>
<dbReference type="InterPro" id="IPR015946">
    <property type="entry name" value="KH_dom-like_a/b"/>
</dbReference>
<dbReference type="Gene3D" id="3.30.300.20">
    <property type="match status" value="1"/>
</dbReference>
<gene>
    <name evidence="1" type="ORF">KTT_60520</name>
</gene>
<dbReference type="PANTHER" id="PTHR34352:SF1">
    <property type="entry name" value="PROTEIN YHFA"/>
    <property type="match status" value="1"/>
</dbReference>
<dbReference type="RefSeq" id="WP_126583569.1">
    <property type="nucleotide sequence ID" value="NZ_BIFR01000002.1"/>
</dbReference>
<reference evidence="2" key="1">
    <citation type="submission" date="2018-12" db="EMBL/GenBank/DDBJ databases">
        <title>Tengunoibacter tsumagoiensis gen. nov., sp. nov., Dictyobacter kobayashii sp. nov., D. alpinus sp. nov., and D. joshuensis sp. nov. and description of Dictyobacteraceae fam. nov. within the order Ktedonobacterales isolated from Tengu-no-mugimeshi.</title>
        <authorList>
            <person name="Wang C.M."/>
            <person name="Zheng Y."/>
            <person name="Sakai Y."/>
            <person name="Toyoda A."/>
            <person name="Minakuchi Y."/>
            <person name="Abe K."/>
            <person name="Yokota A."/>
            <person name="Yabe S."/>
        </authorList>
    </citation>
    <scope>NUCLEOTIDE SEQUENCE [LARGE SCALE GENOMIC DNA]</scope>
    <source>
        <strain evidence="2">Uno3</strain>
    </source>
</reference>
<dbReference type="Proteomes" id="UP000287352">
    <property type="component" value="Unassembled WGS sequence"/>
</dbReference>
<keyword evidence="2" id="KW-1185">Reference proteome</keyword>
<evidence type="ECO:0000313" key="2">
    <source>
        <dbReference type="Proteomes" id="UP000287352"/>
    </source>
</evidence>
<dbReference type="Pfam" id="PF02566">
    <property type="entry name" value="OsmC"/>
    <property type="match status" value="1"/>
</dbReference>
<dbReference type="SUPFAM" id="SSF82784">
    <property type="entry name" value="OsmC-like"/>
    <property type="match status" value="1"/>
</dbReference>
<accession>A0A402AAJ7</accession>
<dbReference type="InterPro" id="IPR036102">
    <property type="entry name" value="OsmC/Ohrsf"/>
</dbReference>
<dbReference type="InterPro" id="IPR003718">
    <property type="entry name" value="OsmC/Ohr_fam"/>
</dbReference>